<evidence type="ECO:0000256" key="3">
    <source>
        <dbReference type="SAM" id="MobiDB-lite"/>
    </source>
</evidence>
<reference evidence="4 5" key="1">
    <citation type="submission" date="2022-12" db="EMBL/GenBank/DDBJ databases">
        <title>Sphingomonas abieness sp. nov., an endophytic bacterium isolated from Abies koreana.</title>
        <authorList>
            <person name="Jiang L."/>
            <person name="Lee J."/>
        </authorList>
    </citation>
    <scope>NUCLEOTIDE SEQUENCE [LARGE SCALE GENOMIC DNA]</scope>
    <source>
        <strain evidence="5">PAMB 00755</strain>
    </source>
</reference>
<dbReference type="InterPro" id="IPR007049">
    <property type="entry name" value="Carb-sel_porin_OprB"/>
</dbReference>
<protein>
    <submittedName>
        <fullName evidence="4">Carbohydrate porin</fullName>
    </submittedName>
</protein>
<proteinExistence type="inferred from homology"/>
<name>A0ABY7NGP9_9SPHN</name>
<dbReference type="Pfam" id="PF04966">
    <property type="entry name" value="OprB"/>
    <property type="match status" value="1"/>
</dbReference>
<comment type="similarity">
    <text evidence="1 2">Belongs to the OprB family.</text>
</comment>
<dbReference type="InterPro" id="IPR052932">
    <property type="entry name" value="OprB_Porin"/>
</dbReference>
<dbReference type="Proteomes" id="UP001210865">
    <property type="component" value="Chromosome"/>
</dbReference>
<sequence length="464" mass="50231">MFILPDGTAVPVAQTIVVAPATSAASPPVPTPHKRRNGSMARPQQDTQSPNAPVTRLDAPSTAHLLGDWGGLRHRLEDIGLTPNLAYVSHTVSNVRGGTTDKTLTAGQFTAGVTADLPTLLGLPGTFQATIVRRFGTSFNAESGLNTLVTPQSIQGRGEVWRVSQLWYRAKVSGGILGGVDVKLGRMYFNEDFNQARCDFISGYFCLGNNTRAASTVWPTSPVSQWAVRVQEEVARNLTLKVGVYQYNPKNLDMTRNFYVGFKGATGVVLPAELVYTPKVNGLTGTYTLGMLFSNADQNDPVLNARGEIRSLHGGSALVRHAEWGGYFNVRQPLTKPRKDGAHGLTAFLNLSVLSTQSPNNENALSLGVNYSGPIAGRPRDELGLAFGTARLNHRITDAARYVDDNGLGDVAVRKREYVIEGYYAISIVHGFTLQPDIQFIFDPGGDRHRRNAIVPGFKTAIVL</sequence>
<evidence type="ECO:0000313" key="4">
    <source>
        <dbReference type="EMBL" id="WBO20725.1"/>
    </source>
</evidence>
<evidence type="ECO:0000313" key="5">
    <source>
        <dbReference type="Proteomes" id="UP001210865"/>
    </source>
</evidence>
<dbReference type="PANTHER" id="PTHR37944">
    <property type="entry name" value="PORIN B"/>
    <property type="match status" value="1"/>
</dbReference>
<feature type="region of interest" description="Disordered" evidence="3">
    <location>
        <begin position="22"/>
        <end position="54"/>
    </location>
</feature>
<dbReference type="Gene3D" id="2.40.160.180">
    <property type="entry name" value="Carbohydrate-selective porin OprB"/>
    <property type="match status" value="1"/>
</dbReference>
<feature type="compositionally biased region" description="Polar residues" evidence="3">
    <location>
        <begin position="42"/>
        <end position="52"/>
    </location>
</feature>
<dbReference type="InterPro" id="IPR038673">
    <property type="entry name" value="OprB_sf"/>
</dbReference>
<evidence type="ECO:0000256" key="1">
    <source>
        <dbReference type="ARBA" id="ARBA00008769"/>
    </source>
</evidence>
<organism evidence="4 5">
    <name type="scientific">Sphingomonas abietis</name>
    <dbReference type="NCBI Taxonomy" id="3012344"/>
    <lineage>
        <taxon>Bacteria</taxon>
        <taxon>Pseudomonadati</taxon>
        <taxon>Pseudomonadota</taxon>
        <taxon>Alphaproteobacteria</taxon>
        <taxon>Sphingomonadales</taxon>
        <taxon>Sphingomonadaceae</taxon>
        <taxon>Sphingomonas</taxon>
    </lineage>
</organism>
<evidence type="ECO:0000256" key="2">
    <source>
        <dbReference type="RuleBase" id="RU363072"/>
    </source>
</evidence>
<dbReference type="RefSeq" id="WP_270075375.1">
    <property type="nucleotide sequence ID" value="NZ_CP115174.1"/>
</dbReference>
<gene>
    <name evidence="4" type="ORF">PBT88_10910</name>
</gene>
<accession>A0ABY7NGP9</accession>
<dbReference type="PANTHER" id="PTHR37944:SF1">
    <property type="entry name" value="PORIN B"/>
    <property type="match status" value="1"/>
</dbReference>
<keyword evidence="5" id="KW-1185">Reference proteome</keyword>
<dbReference type="EMBL" id="CP115174">
    <property type="protein sequence ID" value="WBO20725.1"/>
    <property type="molecule type" value="Genomic_DNA"/>
</dbReference>